<gene>
    <name evidence="5" type="ORF">UFOPK2169_01813</name>
</gene>
<evidence type="ECO:0000313" key="5">
    <source>
        <dbReference type="EMBL" id="CAB4668201.1"/>
    </source>
</evidence>
<dbReference type="InterPro" id="IPR029058">
    <property type="entry name" value="AB_hydrolase_fold"/>
</dbReference>
<evidence type="ECO:0000256" key="2">
    <source>
        <dbReference type="ARBA" id="ARBA00022963"/>
    </source>
</evidence>
<evidence type="ECO:0000259" key="4">
    <source>
        <dbReference type="Pfam" id="PF12740"/>
    </source>
</evidence>
<keyword evidence="2" id="KW-0442">Lipid degradation</keyword>
<evidence type="ECO:0000256" key="3">
    <source>
        <dbReference type="ARBA" id="ARBA00023098"/>
    </source>
</evidence>
<proteinExistence type="predicted"/>
<dbReference type="AlphaFoldDB" id="A0A6J6M2G5"/>
<name>A0A6J6M2G5_9ZZZZ</name>
<organism evidence="5">
    <name type="scientific">freshwater metagenome</name>
    <dbReference type="NCBI Taxonomy" id="449393"/>
    <lineage>
        <taxon>unclassified sequences</taxon>
        <taxon>metagenomes</taxon>
        <taxon>ecological metagenomes</taxon>
    </lineage>
</organism>
<dbReference type="InterPro" id="IPR041127">
    <property type="entry name" value="PET_hydrolase/cutinase-like"/>
</dbReference>
<dbReference type="Gene3D" id="3.40.50.1820">
    <property type="entry name" value="alpha/beta hydrolase"/>
    <property type="match status" value="1"/>
</dbReference>
<evidence type="ECO:0000256" key="1">
    <source>
        <dbReference type="ARBA" id="ARBA00022801"/>
    </source>
</evidence>
<keyword evidence="3" id="KW-0443">Lipid metabolism</keyword>
<sequence>MFSMTNMTITIDILILMRTRYFVALLTLGALVVSSCGSSSSSGGDPNAKTPAEAYITPGPYSVGITTLTLERGPEVEVWYPAAEKSDATDTYDIRDFTPEAIRGLLTGDAPATFTVDAARDAKGADKKFPVVLFSHGASGVRVQSSFLTAHLASWGIVVIAPDHWSRDLPRALVGQTVGTSADTPADLFDALELVSATDSLKNMLDTNNIAIVGHSAGGGTALLASSDDRVDGYVSMASGDLRSADTASEMPNKPSFFIAGSLDQIVTVADRTRPAFEKAPSPSLLWVIDEVGHNGFDDFCTFGNGTGIIGVAEASGLGPLLAGNPSLRRLGEDGCIPPAADVQKAFPIIRHAVTAWLRNLFGIDKEPLGLLPETEGLSDAYELKVSTIESK</sequence>
<dbReference type="Pfam" id="PF12740">
    <property type="entry name" value="PETase"/>
    <property type="match status" value="1"/>
</dbReference>
<accession>A0A6J6M2G5</accession>
<dbReference type="PANTHER" id="PTHR10272">
    <property type="entry name" value="PLATELET-ACTIVATING FACTOR ACETYLHYDROLASE"/>
    <property type="match status" value="1"/>
</dbReference>
<dbReference type="EMBL" id="CAEZWE010000125">
    <property type="protein sequence ID" value="CAB4668201.1"/>
    <property type="molecule type" value="Genomic_DNA"/>
</dbReference>
<feature type="domain" description="PET hydrolase/cutinase-like" evidence="4">
    <location>
        <begin position="127"/>
        <end position="280"/>
    </location>
</feature>
<dbReference type="PANTHER" id="PTHR10272:SF0">
    <property type="entry name" value="PLATELET-ACTIVATING FACTOR ACETYLHYDROLASE"/>
    <property type="match status" value="1"/>
</dbReference>
<reference evidence="5" key="1">
    <citation type="submission" date="2020-05" db="EMBL/GenBank/DDBJ databases">
        <authorList>
            <person name="Chiriac C."/>
            <person name="Salcher M."/>
            <person name="Ghai R."/>
            <person name="Kavagutti S V."/>
        </authorList>
    </citation>
    <scope>NUCLEOTIDE SEQUENCE</scope>
</reference>
<keyword evidence="1" id="KW-0378">Hydrolase</keyword>
<dbReference type="GO" id="GO:0003847">
    <property type="term" value="F:1-alkyl-2-acetylglycerophosphocholine esterase activity"/>
    <property type="evidence" value="ECO:0007669"/>
    <property type="project" value="TreeGrafter"/>
</dbReference>
<dbReference type="GO" id="GO:0016042">
    <property type="term" value="P:lipid catabolic process"/>
    <property type="evidence" value="ECO:0007669"/>
    <property type="project" value="UniProtKB-KW"/>
</dbReference>
<protein>
    <submittedName>
        <fullName evidence="5">Unannotated protein</fullName>
    </submittedName>
</protein>
<dbReference type="SUPFAM" id="SSF53474">
    <property type="entry name" value="alpha/beta-Hydrolases"/>
    <property type="match status" value="1"/>
</dbReference>